<dbReference type="eggNOG" id="ENOG502ZNH6">
    <property type="taxonomic scope" value="Bacteria"/>
</dbReference>
<dbReference type="Pfam" id="PF13030">
    <property type="entry name" value="DUF3891"/>
    <property type="match status" value="1"/>
</dbReference>
<protein>
    <submittedName>
        <fullName evidence="1">Uncharacterized protein</fullName>
    </submittedName>
</protein>
<dbReference type="STRING" id="1385512.N784_08295"/>
<dbReference type="RefSeq" id="WP_036835174.1">
    <property type="nucleotide sequence ID" value="NZ_AVPG01000020.1"/>
</dbReference>
<sequence length="259" mass="30595">MIVMADDQQILVFEQHHHALASGVMAKMWNGTFPNEALRQHVEYAIAYHDRGWIPLDQTPIWNAEQQQPYSFMDYPMKEKLQRYDEGITDVERQSLYAGYLCSLHFCSFFPKESKDKNIAAFLYRENERQRLLWDKLYGSITEEEVEVHFPLLQFCDDLSLYCCMNVPGVSKEEELSWFRGGFRQVFPSFPNGMIARWDNEQTVSVDPFPFRAPFRIDFPYKRVSRRLINTNGWERAFELGEYSRRLVSFVPSCSSTFN</sequence>
<accession>A0A0A5G0T7</accession>
<name>A0A0A5G0T7_9BACI</name>
<dbReference type="InterPro" id="IPR024992">
    <property type="entry name" value="DUF3891"/>
</dbReference>
<gene>
    <name evidence="1" type="ORF">N784_08295</name>
</gene>
<dbReference type="OrthoDB" id="190426at2"/>
<reference evidence="1 2" key="1">
    <citation type="submission" date="2013-08" db="EMBL/GenBank/DDBJ databases">
        <authorList>
            <person name="Huang J."/>
            <person name="Wang G."/>
        </authorList>
    </citation>
    <scope>NUCLEOTIDE SEQUENCE [LARGE SCALE GENOMIC DNA]</scope>
    <source>
        <strain evidence="1 2">JSM 072002</strain>
    </source>
</reference>
<evidence type="ECO:0000313" key="2">
    <source>
        <dbReference type="Proteomes" id="UP000030401"/>
    </source>
</evidence>
<organism evidence="1 2">
    <name type="scientific">Pontibacillus litoralis JSM 072002</name>
    <dbReference type="NCBI Taxonomy" id="1385512"/>
    <lineage>
        <taxon>Bacteria</taxon>
        <taxon>Bacillati</taxon>
        <taxon>Bacillota</taxon>
        <taxon>Bacilli</taxon>
        <taxon>Bacillales</taxon>
        <taxon>Bacillaceae</taxon>
        <taxon>Pontibacillus</taxon>
    </lineage>
</organism>
<dbReference type="AlphaFoldDB" id="A0A0A5G0T7"/>
<proteinExistence type="predicted"/>
<dbReference type="EMBL" id="AVPG01000020">
    <property type="protein sequence ID" value="KGX85654.1"/>
    <property type="molecule type" value="Genomic_DNA"/>
</dbReference>
<dbReference type="Proteomes" id="UP000030401">
    <property type="component" value="Unassembled WGS sequence"/>
</dbReference>
<keyword evidence="2" id="KW-1185">Reference proteome</keyword>
<comment type="caution">
    <text evidence="1">The sequence shown here is derived from an EMBL/GenBank/DDBJ whole genome shotgun (WGS) entry which is preliminary data.</text>
</comment>
<evidence type="ECO:0000313" key="1">
    <source>
        <dbReference type="EMBL" id="KGX85654.1"/>
    </source>
</evidence>